<reference evidence="6" key="1">
    <citation type="journal article" date="2020" name="mSystems">
        <title>Genome- and Community-Level Interaction Insights into Carbon Utilization and Element Cycling Functions of Hydrothermarchaeota in Hydrothermal Sediment.</title>
        <authorList>
            <person name="Zhou Z."/>
            <person name="Liu Y."/>
            <person name="Xu W."/>
            <person name="Pan J."/>
            <person name="Luo Z.H."/>
            <person name="Li M."/>
        </authorList>
    </citation>
    <scope>NUCLEOTIDE SEQUENCE [LARGE SCALE GENOMIC DNA]</scope>
    <source>
        <strain evidence="6">SpSt-524</strain>
    </source>
</reference>
<dbReference type="PANTHER" id="PTHR40079:SF4">
    <property type="entry name" value="GH26 DOMAIN-CONTAINING PROTEIN-RELATED"/>
    <property type="match status" value="1"/>
</dbReference>
<comment type="similarity">
    <text evidence="1 4">Belongs to the glycosyl hydrolase 26 family.</text>
</comment>
<dbReference type="AlphaFoldDB" id="A0A7C3DCC2"/>
<protein>
    <submittedName>
        <fullName evidence="6">Beta-mannanase</fullName>
    </submittedName>
</protein>
<comment type="caution">
    <text evidence="6">The sequence shown here is derived from an EMBL/GenBank/DDBJ whole genome shotgun (WGS) entry which is preliminary data.</text>
</comment>
<dbReference type="EMBL" id="DSWI01000011">
    <property type="protein sequence ID" value="HFG19926.1"/>
    <property type="molecule type" value="Genomic_DNA"/>
</dbReference>
<dbReference type="InterPro" id="IPR000805">
    <property type="entry name" value="Glyco_hydro_26"/>
</dbReference>
<keyword evidence="2 4" id="KW-0378">Hydrolase</keyword>
<feature type="active site" description="Nucleophile" evidence="4">
    <location>
        <position position="276"/>
    </location>
</feature>
<evidence type="ECO:0000256" key="1">
    <source>
        <dbReference type="ARBA" id="ARBA00007754"/>
    </source>
</evidence>
<proteinExistence type="inferred from homology"/>
<organism evidence="6">
    <name type="scientific">Meiothermus ruber</name>
    <dbReference type="NCBI Taxonomy" id="277"/>
    <lineage>
        <taxon>Bacteria</taxon>
        <taxon>Thermotogati</taxon>
        <taxon>Deinococcota</taxon>
        <taxon>Deinococci</taxon>
        <taxon>Thermales</taxon>
        <taxon>Thermaceae</taxon>
        <taxon>Meiothermus</taxon>
    </lineage>
</organism>
<dbReference type="SUPFAM" id="SSF51445">
    <property type="entry name" value="(Trans)glycosidases"/>
    <property type="match status" value="1"/>
</dbReference>
<sequence>MPHKSFLLVVLMLGGCQDFTFPVPPVDPSPPLAKQIGIPPPGSYYHGVYPGQKNLEEYQVTPAALDAYTEAVGRKVAWVYFSNDWFASRAFPKATAEWIRAKGAVPYIRLMLRSSSETYVTEPLYSLEAILRGDFDADLRAWGQAAKAFGTPVLVEWGTEANGQWFSWNGKWNGGSVLGPKRFRDTYRHIVQTIRSSGADNLTWVWHVDAYDDPATEWNRLENYYPGDDVVDWIGVSVYGAQEPTENNPQTFADGMNAVMLRLAQLAPTKPVVVAEFGVTAGNPGVSAVKWAEAALAEILSNRWPQVRGFAWWNEAFDQTEMRVQAIPGLKEVFRQKLASPQIVDHPL</sequence>
<name>A0A7C3DCC2_MEIRU</name>
<feature type="active site" description="Proton donor" evidence="4">
    <location>
        <position position="160"/>
    </location>
</feature>
<dbReference type="PROSITE" id="PS51257">
    <property type="entry name" value="PROKAR_LIPOPROTEIN"/>
    <property type="match status" value="1"/>
</dbReference>
<dbReference type="InterPro" id="IPR017853">
    <property type="entry name" value="GH"/>
</dbReference>
<evidence type="ECO:0000256" key="3">
    <source>
        <dbReference type="ARBA" id="ARBA00023295"/>
    </source>
</evidence>
<dbReference type="GO" id="GO:0016985">
    <property type="term" value="F:mannan endo-1,4-beta-mannosidase activity"/>
    <property type="evidence" value="ECO:0007669"/>
    <property type="project" value="InterPro"/>
</dbReference>
<dbReference type="InterPro" id="IPR022790">
    <property type="entry name" value="GH26_dom"/>
</dbReference>
<evidence type="ECO:0000256" key="2">
    <source>
        <dbReference type="ARBA" id="ARBA00022801"/>
    </source>
</evidence>
<evidence type="ECO:0000313" key="6">
    <source>
        <dbReference type="EMBL" id="HFG19926.1"/>
    </source>
</evidence>
<evidence type="ECO:0000259" key="5">
    <source>
        <dbReference type="PROSITE" id="PS51764"/>
    </source>
</evidence>
<feature type="domain" description="GH26" evidence="5">
    <location>
        <begin position="27"/>
        <end position="347"/>
    </location>
</feature>
<gene>
    <name evidence="6" type="ORF">ENS82_04285</name>
</gene>
<keyword evidence="3 4" id="KW-0326">Glycosidase</keyword>
<dbReference type="PANTHER" id="PTHR40079">
    <property type="entry name" value="MANNAN ENDO-1,4-BETA-MANNOSIDASE E-RELATED"/>
    <property type="match status" value="1"/>
</dbReference>
<dbReference type="PROSITE" id="PS51764">
    <property type="entry name" value="GH26"/>
    <property type="match status" value="1"/>
</dbReference>
<accession>A0A7C3DCC2</accession>
<dbReference type="Gene3D" id="3.20.20.80">
    <property type="entry name" value="Glycosidases"/>
    <property type="match status" value="1"/>
</dbReference>
<evidence type="ECO:0000256" key="4">
    <source>
        <dbReference type="PROSITE-ProRule" id="PRU01100"/>
    </source>
</evidence>
<dbReference type="GO" id="GO:0006080">
    <property type="term" value="P:substituted mannan metabolic process"/>
    <property type="evidence" value="ECO:0007669"/>
    <property type="project" value="InterPro"/>
</dbReference>
<dbReference type="Pfam" id="PF02156">
    <property type="entry name" value="Glyco_hydro_26"/>
    <property type="match status" value="1"/>
</dbReference>